<protein>
    <submittedName>
        <fullName evidence="1">Uncharacterized protein</fullName>
    </submittedName>
</protein>
<sequence length="204" mass="23462">MHPRAQPGVHGCVSSALPGYEDAAMANILQFFMAPDDEVAFFRHLERHVLEVYPRRVPPDWVPFRATPDNIPRLPEEDLYLVASEIGPAMVDKVKRGPDKGFWRIDEVRSPVIFIERSRRNEEGELLSGKMWVELEVTSQTGRRDAAPDKFRRLYLEVEEFVKKTFRRGDPKDFFVGNRAARLFKEGLVLRDSAFRGGTVVPHK</sequence>
<gene>
    <name evidence="1" type="ORF">HMI49_36165</name>
</gene>
<dbReference type="Proteomes" id="UP000563426">
    <property type="component" value="Unassembled WGS sequence"/>
</dbReference>
<dbReference type="OrthoDB" id="5380970at2"/>
<reference evidence="1 2" key="1">
    <citation type="submission" date="2020-05" db="EMBL/GenBank/DDBJ databases">
        <authorList>
            <person name="Whitworth D."/>
        </authorList>
    </citation>
    <scope>NUCLEOTIDE SEQUENCE [LARGE SCALE GENOMIC DNA]</scope>
    <source>
        <strain evidence="1 2">AB043B</strain>
    </source>
</reference>
<organism evidence="1 2">
    <name type="scientific">Corallococcus exercitus</name>
    <dbReference type="NCBI Taxonomy" id="2316736"/>
    <lineage>
        <taxon>Bacteria</taxon>
        <taxon>Pseudomonadati</taxon>
        <taxon>Myxococcota</taxon>
        <taxon>Myxococcia</taxon>
        <taxon>Myxococcales</taxon>
        <taxon>Cystobacterineae</taxon>
        <taxon>Myxococcaceae</taxon>
        <taxon>Corallococcus</taxon>
    </lineage>
</organism>
<evidence type="ECO:0000313" key="2">
    <source>
        <dbReference type="Proteomes" id="UP000563426"/>
    </source>
</evidence>
<comment type="caution">
    <text evidence="1">The sequence shown here is derived from an EMBL/GenBank/DDBJ whole genome shotgun (WGS) entry which is preliminary data.</text>
</comment>
<accession>A0A3A8I464</accession>
<keyword evidence="2" id="KW-1185">Reference proteome</keyword>
<dbReference type="EMBL" id="JABFJV010000344">
    <property type="protein sequence ID" value="NOK38643.1"/>
    <property type="molecule type" value="Genomic_DNA"/>
</dbReference>
<evidence type="ECO:0000313" key="1">
    <source>
        <dbReference type="EMBL" id="NOK38643.1"/>
    </source>
</evidence>
<proteinExistence type="predicted"/>
<name>A0A3A8I464_9BACT</name>
<dbReference type="AlphaFoldDB" id="A0A3A8I464"/>